<keyword evidence="2" id="KW-0813">Transport</keyword>
<dbReference type="PANTHER" id="PTHR30061">
    <property type="entry name" value="MALTOSE-BINDING PERIPLASMIC PROTEIN"/>
    <property type="match status" value="1"/>
</dbReference>
<keyword evidence="3" id="KW-0762">Sugar transport</keyword>
<dbReference type="CDD" id="cd13586">
    <property type="entry name" value="PBP2_Maltose_binding_like"/>
    <property type="match status" value="1"/>
</dbReference>
<dbReference type="PRINTS" id="PR00181">
    <property type="entry name" value="MALTOSEBP"/>
</dbReference>
<comment type="caution">
    <text evidence="5">The sequence shown here is derived from an EMBL/GenBank/DDBJ whole genome shotgun (WGS) entry which is preliminary data.</text>
</comment>
<dbReference type="GO" id="GO:0015768">
    <property type="term" value="P:maltose transport"/>
    <property type="evidence" value="ECO:0007669"/>
    <property type="project" value="TreeGrafter"/>
</dbReference>
<dbReference type="InterPro" id="IPR006059">
    <property type="entry name" value="SBP"/>
</dbReference>
<dbReference type="Pfam" id="PF13416">
    <property type="entry name" value="SBP_bac_8"/>
    <property type="match status" value="1"/>
</dbReference>
<organism evidence="5 6">
    <name type="scientific">Agromyces bauzanensis</name>
    <dbReference type="NCBI Taxonomy" id="1308924"/>
    <lineage>
        <taxon>Bacteria</taxon>
        <taxon>Bacillati</taxon>
        <taxon>Actinomycetota</taxon>
        <taxon>Actinomycetes</taxon>
        <taxon>Micrococcales</taxon>
        <taxon>Microbacteriaceae</taxon>
        <taxon>Agromyces</taxon>
    </lineage>
</organism>
<evidence type="ECO:0000313" key="5">
    <source>
        <dbReference type="EMBL" id="GGJ91404.1"/>
    </source>
</evidence>
<evidence type="ECO:0000256" key="2">
    <source>
        <dbReference type="ARBA" id="ARBA00022448"/>
    </source>
</evidence>
<evidence type="ECO:0000256" key="1">
    <source>
        <dbReference type="ARBA" id="ARBA00008520"/>
    </source>
</evidence>
<dbReference type="GO" id="GO:0015144">
    <property type="term" value="F:carbohydrate transmembrane transporter activity"/>
    <property type="evidence" value="ECO:0007669"/>
    <property type="project" value="InterPro"/>
</dbReference>
<comment type="similarity">
    <text evidence="1">Belongs to the bacterial solute-binding protein 1 family.</text>
</comment>
<dbReference type="Gene3D" id="3.40.190.10">
    <property type="entry name" value="Periplasmic binding protein-like II"/>
    <property type="match status" value="2"/>
</dbReference>
<name>A0A917PTN1_9MICO</name>
<dbReference type="GO" id="GO:0055052">
    <property type="term" value="C:ATP-binding cassette (ABC) transporter complex, substrate-binding subunit-containing"/>
    <property type="evidence" value="ECO:0007669"/>
    <property type="project" value="TreeGrafter"/>
</dbReference>
<protein>
    <submittedName>
        <fullName evidence="5">Sugar ABC transporter substrate-binding protein</fullName>
    </submittedName>
</protein>
<reference evidence="5" key="2">
    <citation type="submission" date="2020-09" db="EMBL/GenBank/DDBJ databases">
        <authorList>
            <person name="Sun Q."/>
            <person name="Zhou Y."/>
        </authorList>
    </citation>
    <scope>NUCLEOTIDE SEQUENCE</scope>
    <source>
        <strain evidence="5">CGMCC 1.8984</strain>
    </source>
</reference>
<dbReference type="InterPro" id="IPR006060">
    <property type="entry name" value="Maltose/Cyclodextrin-bd"/>
</dbReference>
<dbReference type="Proteomes" id="UP000636956">
    <property type="component" value="Unassembled WGS sequence"/>
</dbReference>
<dbReference type="GO" id="GO:0042956">
    <property type="term" value="P:maltodextrin transmembrane transport"/>
    <property type="evidence" value="ECO:0007669"/>
    <property type="project" value="TreeGrafter"/>
</dbReference>
<keyword evidence="4" id="KW-0732">Signal</keyword>
<keyword evidence="6" id="KW-1185">Reference proteome</keyword>
<proteinExistence type="inferred from homology"/>
<dbReference type="PANTHER" id="PTHR30061:SF50">
    <property type="entry name" value="MALTOSE_MALTODEXTRIN-BINDING PERIPLASMIC PROTEIN"/>
    <property type="match status" value="1"/>
</dbReference>
<sequence>MRIIRFGKAGVAGYTCNRLHNCEHSTWKNGLSGTVLGSAIRNGTTAPAPGEGADLTHTGKGTPMRVNRKSLLAAGAVAVVATLGLASCASGDSGSDGDASASGTLTVWVDAERVDALKGAAEAYTEKTGVEVELVGKDNADIKDDFIQQVPTGKGPDITMGAHDWLGELSTNGVVAPIELGDSAGDYLPVAIDASTYEGTVYMLPYAVENIAMLRNADLVAEAATSYDDMIKKSNDAGLAQTFVVEQGAEGNPYHLYPFQTAFGAPVFGTTEEGYNPEDLQLGSAGGEEFAKWLGAHGKTGTGDFNTDIDADIAKDAFLTGKTAFWLTGPWNVGSAIDAGINVAIDPVPSPTADPASPFAGVKGFFISAESENKVAANDFLVNYIGTEDVQLDLFEAGNILPALEAAAESASSDPIIEGFAAVGDEAVPMPAIPAMGSVWQYWGIAEADVINGADPVATWQKLTADVQAAIAG</sequence>
<dbReference type="AlphaFoldDB" id="A0A917PTN1"/>
<dbReference type="GO" id="GO:1901982">
    <property type="term" value="F:maltose binding"/>
    <property type="evidence" value="ECO:0007669"/>
    <property type="project" value="TreeGrafter"/>
</dbReference>
<accession>A0A917PTN1</accession>
<evidence type="ECO:0000313" key="6">
    <source>
        <dbReference type="Proteomes" id="UP000636956"/>
    </source>
</evidence>
<dbReference type="SUPFAM" id="SSF53850">
    <property type="entry name" value="Periplasmic binding protein-like II"/>
    <property type="match status" value="1"/>
</dbReference>
<gene>
    <name evidence="5" type="ORF">GCM10011372_32380</name>
</gene>
<dbReference type="EMBL" id="BMMD01000024">
    <property type="protein sequence ID" value="GGJ91404.1"/>
    <property type="molecule type" value="Genomic_DNA"/>
</dbReference>
<evidence type="ECO:0000256" key="4">
    <source>
        <dbReference type="ARBA" id="ARBA00022729"/>
    </source>
</evidence>
<reference evidence="5" key="1">
    <citation type="journal article" date="2014" name="Int. J. Syst. Evol. Microbiol.">
        <title>Complete genome sequence of Corynebacterium casei LMG S-19264T (=DSM 44701T), isolated from a smear-ripened cheese.</title>
        <authorList>
            <consortium name="US DOE Joint Genome Institute (JGI-PGF)"/>
            <person name="Walter F."/>
            <person name="Albersmeier A."/>
            <person name="Kalinowski J."/>
            <person name="Ruckert C."/>
        </authorList>
    </citation>
    <scope>NUCLEOTIDE SEQUENCE</scope>
    <source>
        <strain evidence="5">CGMCC 1.8984</strain>
    </source>
</reference>
<evidence type="ECO:0000256" key="3">
    <source>
        <dbReference type="ARBA" id="ARBA00022597"/>
    </source>
</evidence>